<comment type="caution">
    <text evidence="3">The sequence shown here is derived from an EMBL/GenBank/DDBJ whole genome shotgun (WGS) entry which is preliminary data.</text>
</comment>
<gene>
    <name evidence="3" type="ORF">CR513_49681</name>
</gene>
<dbReference type="Gene3D" id="3.40.50.10140">
    <property type="entry name" value="Toll/interleukin-1 receptor homology (TIR) domain"/>
    <property type="match status" value="2"/>
</dbReference>
<reference evidence="3" key="1">
    <citation type="submission" date="2018-05" db="EMBL/GenBank/DDBJ databases">
        <title>Draft genome of Mucuna pruriens seed.</title>
        <authorList>
            <person name="Nnadi N.E."/>
            <person name="Vos R."/>
            <person name="Hasami M.H."/>
            <person name="Devisetty U.K."/>
            <person name="Aguiy J.C."/>
        </authorList>
    </citation>
    <scope>NUCLEOTIDE SEQUENCE [LARGE SCALE GENOMIC DNA]</scope>
    <source>
        <strain evidence="3">JCA_2017</strain>
    </source>
</reference>
<dbReference type="Proteomes" id="UP000257109">
    <property type="component" value="Unassembled WGS sequence"/>
</dbReference>
<keyword evidence="4" id="KW-1185">Reference proteome</keyword>
<name>A0A371EY83_MUCPR</name>
<sequence>MKIAKDVLGRNVSSEFERTSPHSFQEVKGAARFVKSEVKGAARFVKSDKSFNCKAKTKLLQTAMARKMMLQQTRARVTLNPITQSITLLHNIPEPMTDGKPMSDNNTSQTKYDVFVNFRGKDICYGFLSHLIKAFERNKIYAFLDYQLEKGEEIGHHLEKYEHIVIPVFYKVEPTVVGHQSSDSYRNAFAENERKYEKKVQIWRDALNETAKISGIVSSTFP</sequence>
<evidence type="ECO:0000259" key="2">
    <source>
        <dbReference type="SMART" id="SM00255"/>
    </source>
</evidence>
<dbReference type="OrthoDB" id="1423343at2759"/>
<dbReference type="InterPro" id="IPR035897">
    <property type="entry name" value="Toll_tir_struct_dom_sf"/>
</dbReference>
<accession>A0A371EY83</accession>
<dbReference type="PANTHER" id="PTHR32009:SF110">
    <property type="entry name" value="DISEASE RESISTANCE PROTEIN (TIR-NBS-LRR CLASS)"/>
    <property type="match status" value="1"/>
</dbReference>
<dbReference type="SMART" id="SM00255">
    <property type="entry name" value="TIR"/>
    <property type="match status" value="1"/>
</dbReference>
<dbReference type="Pfam" id="PF01582">
    <property type="entry name" value="TIR"/>
    <property type="match status" value="2"/>
</dbReference>
<evidence type="ECO:0000313" key="4">
    <source>
        <dbReference type="Proteomes" id="UP000257109"/>
    </source>
</evidence>
<dbReference type="EMBL" id="QJKJ01011492">
    <property type="protein sequence ID" value="RDX71017.1"/>
    <property type="molecule type" value="Genomic_DNA"/>
</dbReference>
<feature type="domain" description="TIR" evidence="2">
    <location>
        <begin position="111"/>
        <end position="213"/>
    </location>
</feature>
<dbReference type="AlphaFoldDB" id="A0A371EY83"/>
<feature type="non-terminal residue" evidence="3">
    <location>
        <position position="1"/>
    </location>
</feature>
<dbReference type="PANTHER" id="PTHR32009">
    <property type="entry name" value="TMV RESISTANCE PROTEIN N-LIKE"/>
    <property type="match status" value="1"/>
</dbReference>
<dbReference type="SUPFAM" id="SSF52200">
    <property type="entry name" value="Toll/Interleukin receptor TIR domain"/>
    <property type="match status" value="1"/>
</dbReference>
<organism evidence="3 4">
    <name type="scientific">Mucuna pruriens</name>
    <name type="common">Velvet bean</name>
    <name type="synonym">Dolichos pruriens</name>
    <dbReference type="NCBI Taxonomy" id="157652"/>
    <lineage>
        <taxon>Eukaryota</taxon>
        <taxon>Viridiplantae</taxon>
        <taxon>Streptophyta</taxon>
        <taxon>Embryophyta</taxon>
        <taxon>Tracheophyta</taxon>
        <taxon>Spermatophyta</taxon>
        <taxon>Magnoliopsida</taxon>
        <taxon>eudicotyledons</taxon>
        <taxon>Gunneridae</taxon>
        <taxon>Pentapetalae</taxon>
        <taxon>rosids</taxon>
        <taxon>fabids</taxon>
        <taxon>Fabales</taxon>
        <taxon>Fabaceae</taxon>
        <taxon>Papilionoideae</taxon>
        <taxon>50 kb inversion clade</taxon>
        <taxon>NPAAA clade</taxon>
        <taxon>indigoferoid/millettioid clade</taxon>
        <taxon>Phaseoleae</taxon>
        <taxon>Mucuna</taxon>
    </lineage>
</organism>
<proteinExistence type="predicted"/>
<keyword evidence="1" id="KW-0520">NAD</keyword>
<evidence type="ECO:0000313" key="3">
    <source>
        <dbReference type="EMBL" id="RDX71017.1"/>
    </source>
</evidence>
<evidence type="ECO:0000256" key="1">
    <source>
        <dbReference type="ARBA" id="ARBA00023027"/>
    </source>
</evidence>
<dbReference type="GO" id="GO:0007165">
    <property type="term" value="P:signal transduction"/>
    <property type="evidence" value="ECO:0007669"/>
    <property type="project" value="InterPro"/>
</dbReference>
<protein>
    <submittedName>
        <fullName evidence="3">Disease resistance protein</fullName>
    </submittedName>
</protein>
<dbReference type="InterPro" id="IPR000157">
    <property type="entry name" value="TIR_dom"/>
</dbReference>